<keyword evidence="2" id="KW-0808">Transferase</keyword>
<dbReference type="GO" id="GO:0004792">
    <property type="term" value="F:thiosulfate-cyanide sulfurtransferase activity"/>
    <property type="evidence" value="ECO:0007669"/>
    <property type="project" value="TreeGrafter"/>
</dbReference>
<dbReference type="Gene3D" id="3.40.250.10">
    <property type="entry name" value="Rhodanese-like domain"/>
    <property type="match status" value="1"/>
</dbReference>
<feature type="domain" description="Rhodanese" evidence="1">
    <location>
        <begin position="17"/>
        <end position="114"/>
    </location>
</feature>
<reference evidence="2 3" key="1">
    <citation type="submission" date="2015-03" db="EMBL/GenBank/DDBJ databases">
        <title>Genome Sequence of Kiloniella spongiae MEBiC09566, isolated from a marine sponge.</title>
        <authorList>
            <person name="Shao Z."/>
            <person name="Wang L."/>
            <person name="Li X."/>
        </authorList>
    </citation>
    <scope>NUCLEOTIDE SEQUENCE [LARGE SCALE GENOMIC DNA]</scope>
    <source>
        <strain evidence="2 3">MEBiC09566</strain>
    </source>
</reference>
<evidence type="ECO:0000259" key="1">
    <source>
        <dbReference type="PROSITE" id="PS50206"/>
    </source>
</evidence>
<sequence>MVTVPAVSIEEGLSLADAAAYVFVDLRDSNEQAKTGLIPGAVASSRGMMEFHLDPESPLHKPAFNQDKTYIFYCASGGYSAFAAKIAMDMGLCPVMNLTDGMNAWIKAGGPVARSEQDKLL</sequence>
<dbReference type="RefSeq" id="WP_047765932.1">
    <property type="nucleotide sequence ID" value="NZ_LAQL01000020.1"/>
</dbReference>
<organism evidence="2 3">
    <name type="scientific">Kiloniella spongiae</name>
    <dbReference type="NCBI Taxonomy" id="1489064"/>
    <lineage>
        <taxon>Bacteria</taxon>
        <taxon>Pseudomonadati</taxon>
        <taxon>Pseudomonadota</taxon>
        <taxon>Alphaproteobacteria</taxon>
        <taxon>Rhodospirillales</taxon>
        <taxon>Kiloniellaceae</taxon>
        <taxon>Kiloniella</taxon>
    </lineage>
</organism>
<evidence type="ECO:0000313" key="2">
    <source>
        <dbReference type="EMBL" id="KLN59055.1"/>
    </source>
</evidence>
<dbReference type="AlphaFoldDB" id="A0A0H2MQV6"/>
<keyword evidence="3" id="KW-1185">Reference proteome</keyword>
<evidence type="ECO:0000313" key="3">
    <source>
        <dbReference type="Proteomes" id="UP000035444"/>
    </source>
</evidence>
<protein>
    <submittedName>
        <fullName evidence="2">Sulfurtransferase</fullName>
    </submittedName>
</protein>
<dbReference type="STRING" id="1489064.WH96_19550"/>
<dbReference type="PANTHER" id="PTHR44086:SF13">
    <property type="entry name" value="THIOSULFATE SULFURTRANSFERASE PSPE"/>
    <property type="match status" value="1"/>
</dbReference>
<dbReference type="InterPro" id="IPR036873">
    <property type="entry name" value="Rhodanese-like_dom_sf"/>
</dbReference>
<dbReference type="PANTHER" id="PTHR44086">
    <property type="entry name" value="THIOSULFATE SULFURTRANSFERASE RDL2, MITOCHONDRIAL-RELATED"/>
    <property type="match status" value="1"/>
</dbReference>
<proteinExistence type="predicted"/>
<dbReference type="PROSITE" id="PS50206">
    <property type="entry name" value="RHODANESE_3"/>
    <property type="match status" value="1"/>
</dbReference>
<dbReference type="InterPro" id="IPR001763">
    <property type="entry name" value="Rhodanese-like_dom"/>
</dbReference>
<dbReference type="SMART" id="SM00450">
    <property type="entry name" value="RHOD"/>
    <property type="match status" value="1"/>
</dbReference>
<dbReference type="EMBL" id="LAQL01000020">
    <property type="protein sequence ID" value="KLN59055.1"/>
    <property type="molecule type" value="Genomic_DNA"/>
</dbReference>
<dbReference type="SUPFAM" id="SSF52821">
    <property type="entry name" value="Rhodanese/Cell cycle control phosphatase"/>
    <property type="match status" value="1"/>
</dbReference>
<name>A0A0H2MQV6_9PROT</name>
<dbReference type="Proteomes" id="UP000035444">
    <property type="component" value="Unassembled WGS sequence"/>
</dbReference>
<dbReference type="OrthoDB" id="9807812at2"/>
<dbReference type="Pfam" id="PF00581">
    <property type="entry name" value="Rhodanese"/>
    <property type="match status" value="1"/>
</dbReference>
<accession>A0A0H2MQV6</accession>
<comment type="caution">
    <text evidence="2">The sequence shown here is derived from an EMBL/GenBank/DDBJ whole genome shotgun (WGS) entry which is preliminary data.</text>
</comment>
<gene>
    <name evidence="2" type="ORF">WH96_19550</name>
</gene>